<accession>A0ABS6YTX9</accession>
<keyword evidence="2" id="KW-0472">Membrane</keyword>
<evidence type="ECO:0008006" key="5">
    <source>
        <dbReference type="Google" id="ProtNLM"/>
    </source>
</evidence>
<feature type="region of interest" description="Disordered" evidence="1">
    <location>
        <begin position="1"/>
        <end position="21"/>
    </location>
</feature>
<dbReference type="RefSeq" id="WP_258021954.1">
    <property type="nucleotide sequence ID" value="NZ_WMBF01000392.1"/>
</dbReference>
<feature type="transmembrane region" description="Helical" evidence="2">
    <location>
        <begin position="40"/>
        <end position="58"/>
    </location>
</feature>
<dbReference type="Proteomes" id="UP001197114">
    <property type="component" value="Unassembled WGS sequence"/>
</dbReference>
<organism evidence="3 4">
    <name type="scientific">Streptomyces anatolicus</name>
    <dbReference type="NCBI Taxonomy" id="2675858"/>
    <lineage>
        <taxon>Bacteria</taxon>
        <taxon>Bacillati</taxon>
        <taxon>Actinomycetota</taxon>
        <taxon>Actinomycetes</taxon>
        <taxon>Kitasatosporales</taxon>
        <taxon>Streptomycetaceae</taxon>
        <taxon>Streptomyces</taxon>
    </lineage>
</organism>
<reference evidence="3 4" key="1">
    <citation type="submission" date="2019-11" db="EMBL/GenBank/DDBJ databases">
        <authorList>
            <person name="Ay H."/>
        </authorList>
    </citation>
    <scope>NUCLEOTIDE SEQUENCE [LARGE SCALE GENOMIC DNA]</scope>
    <source>
        <strain evidence="3 4">BG9H</strain>
    </source>
</reference>
<keyword evidence="4" id="KW-1185">Reference proteome</keyword>
<proteinExistence type="predicted"/>
<protein>
    <recommendedName>
        <fullName evidence="5">Translation initiation factor IF-2</fullName>
    </recommendedName>
</protein>
<gene>
    <name evidence="3" type="ORF">GKQ77_25575</name>
</gene>
<sequence>MGHHRTTRDAARRGTARGEGGYAGAAETVTDRNWAADVRAAILCALGLFVLITLIDLANGTLSLPRLALWAGLSALLYVVLHPARVTAGPGWLAVQGLGRRRHVCTGLLTAVRHNDGVAARLVLCDSLGNRVELDPQILVANPLLLHRLDRGARAARDAGLLNTGCAELRRLTARIDGAAARGVFEASDLR</sequence>
<dbReference type="EMBL" id="WMBF01000392">
    <property type="protein sequence ID" value="MBW5424896.1"/>
    <property type="molecule type" value="Genomic_DNA"/>
</dbReference>
<evidence type="ECO:0000313" key="3">
    <source>
        <dbReference type="EMBL" id="MBW5424896.1"/>
    </source>
</evidence>
<keyword evidence="2" id="KW-1133">Transmembrane helix</keyword>
<name>A0ABS6YTX9_9ACTN</name>
<keyword evidence="2" id="KW-0812">Transmembrane</keyword>
<evidence type="ECO:0000256" key="1">
    <source>
        <dbReference type="SAM" id="MobiDB-lite"/>
    </source>
</evidence>
<comment type="caution">
    <text evidence="3">The sequence shown here is derived from an EMBL/GenBank/DDBJ whole genome shotgun (WGS) entry which is preliminary data.</text>
</comment>
<evidence type="ECO:0000313" key="4">
    <source>
        <dbReference type="Proteomes" id="UP001197114"/>
    </source>
</evidence>
<evidence type="ECO:0000256" key="2">
    <source>
        <dbReference type="SAM" id="Phobius"/>
    </source>
</evidence>